<protein>
    <submittedName>
        <fullName evidence="1">Uncharacterized protein</fullName>
    </submittedName>
</protein>
<reference evidence="1" key="1">
    <citation type="submission" date="2013-10" db="EMBL/GenBank/DDBJ databases">
        <title>Antibiotic resistance diversity of beta-lactamase producers in the General Hospital Vienna.</title>
        <authorList>
            <person name="Barisic I."/>
            <person name="Mitteregger D."/>
            <person name="Hirschl A.M."/>
            <person name="Noehammer C."/>
            <person name="Wiesinger-Mayr H."/>
        </authorList>
    </citation>
    <scope>NUCLEOTIDE SEQUENCE [LARGE SCALE GENOMIC DNA]</scope>
    <source>
        <strain evidence="1">IS43</strain>
    </source>
</reference>
<dbReference type="EMBL" id="CBWK010000340">
    <property type="protein sequence ID" value="CDL09302.1"/>
    <property type="molecule type" value="Genomic_DNA"/>
</dbReference>
<evidence type="ECO:0000313" key="2">
    <source>
        <dbReference type="Proteomes" id="UP000019183"/>
    </source>
</evidence>
<keyword evidence="2" id="KW-1185">Reference proteome</keyword>
<dbReference type="AlphaFoldDB" id="W1DKM9"/>
<dbReference type="Proteomes" id="UP000019183">
    <property type="component" value="Unassembled WGS sequence"/>
</dbReference>
<name>W1DKM9_KLEPN</name>
<organism evidence="1 2">
    <name type="scientific">Klebsiella pneumoniae IS43</name>
    <dbReference type="NCBI Taxonomy" id="1432552"/>
    <lineage>
        <taxon>Bacteria</taxon>
        <taxon>Pseudomonadati</taxon>
        <taxon>Pseudomonadota</taxon>
        <taxon>Gammaproteobacteria</taxon>
        <taxon>Enterobacterales</taxon>
        <taxon>Enterobacteriaceae</taxon>
        <taxon>Klebsiella/Raoultella group</taxon>
        <taxon>Klebsiella</taxon>
        <taxon>Klebsiella pneumoniae complex</taxon>
    </lineage>
</organism>
<sequence>MDLAFSAFLLGDFDRLLVELGHLLAQRTHALVHLADFALLGAGGQGEQAARDGELQVTSCHGQDSVYRGCLMVANPASSPIDPLSQKLFLCSPVTSR</sequence>
<accession>W1DKM9</accession>
<proteinExistence type="predicted"/>
<evidence type="ECO:0000313" key="1">
    <source>
        <dbReference type="EMBL" id="CDL09302.1"/>
    </source>
</evidence>
<comment type="caution">
    <text evidence="1">The sequence shown here is derived from an EMBL/GenBank/DDBJ whole genome shotgun (WGS) entry which is preliminary data.</text>
</comment>